<organism evidence="2 3">
    <name type="scientific">Halovenus carboxidivorans</name>
    <dbReference type="NCBI Taxonomy" id="2692199"/>
    <lineage>
        <taxon>Archaea</taxon>
        <taxon>Methanobacteriati</taxon>
        <taxon>Methanobacteriota</taxon>
        <taxon>Stenosarchaea group</taxon>
        <taxon>Halobacteria</taxon>
        <taxon>Halobacteriales</taxon>
        <taxon>Haloarculaceae</taxon>
        <taxon>Halovenus</taxon>
    </lineage>
</organism>
<dbReference type="InterPro" id="IPR058349">
    <property type="entry name" value="DUF8036"/>
</dbReference>
<feature type="transmembrane region" description="Helical" evidence="1">
    <location>
        <begin position="6"/>
        <end position="27"/>
    </location>
</feature>
<comment type="caution">
    <text evidence="2">The sequence shown here is derived from an EMBL/GenBank/DDBJ whole genome shotgun (WGS) entry which is preliminary data.</text>
</comment>
<dbReference type="AlphaFoldDB" id="A0A6B0SXH1"/>
<evidence type="ECO:0008006" key="4">
    <source>
        <dbReference type="Google" id="ProtNLM"/>
    </source>
</evidence>
<sequence>MDLMLNVARIAAGVNILLLLVLVAVWGQNYRKIRSKHTFGSAVFALFLLAENGLALFYYLNPPPMSVPAVRAMMYLQVLEVAGIAFLVYVTVD</sequence>
<keyword evidence="1" id="KW-1133">Transmembrane helix</keyword>
<evidence type="ECO:0000313" key="2">
    <source>
        <dbReference type="EMBL" id="MXR50224.1"/>
    </source>
</evidence>
<feature type="transmembrane region" description="Helical" evidence="1">
    <location>
        <begin position="72"/>
        <end position="92"/>
    </location>
</feature>
<protein>
    <recommendedName>
        <fullName evidence="4">Histidine kinase N-terminal 7TM region domain-containing protein</fullName>
    </recommendedName>
</protein>
<gene>
    <name evidence="2" type="ORF">GRX03_01185</name>
</gene>
<evidence type="ECO:0000256" key="1">
    <source>
        <dbReference type="SAM" id="Phobius"/>
    </source>
</evidence>
<keyword evidence="3" id="KW-1185">Reference proteome</keyword>
<accession>A0A6B0SXH1</accession>
<proteinExistence type="predicted"/>
<dbReference type="RefSeq" id="WP_159762378.1">
    <property type="nucleotide sequence ID" value="NZ_WUUT01000001.1"/>
</dbReference>
<dbReference type="EMBL" id="WUUT01000001">
    <property type="protein sequence ID" value="MXR50224.1"/>
    <property type="molecule type" value="Genomic_DNA"/>
</dbReference>
<keyword evidence="1" id="KW-0812">Transmembrane</keyword>
<dbReference type="Pfam" id="PF26119">
    <property type="entry name" value="DUF8036"/>
    <property type="match status" value="1"/>
</dbReference>
<keyword evidence="1" id="KW-0472">Membrane</keyword>
<name>A0A6B0SXH1_9EURY</name>
<dbReference type="OrthoDB" id="205211at2157"/>
<dbReference type="Proteomes" id="UP000466535">
    <property type="component" value="Unassembled WGS sequence"/>
</dbReference>
<feature type="transmembrane region" description="Helical" evidence="1">
    <location>
        <begin position="39"/>
        <end position="60"/>
    </location>
</feature>
<evidence type="ECO:0000313" key="3">
    <source>
        <dbReference type="Proteomes" id="UP000466535"/>
    </source>
</evidence>
<reference evidence="2 3" key="1">
    <citation type="submission" date="2019-12" db="EMBL/GenBank/DDBJ databases">
        <title>Isolation and characterization of three novel carbon monoxide-oxidizing members of Halobacteria from salione crusts and soils.</title>
        <authorList>
            <person name="Myers M.R."/>
            <person name="King G.M."/>
        </authorList>
    </citation>
    <scope>NUCLEOTIDE SEQUENCE [LARGE SCALE GENOMIC DNA]</scope>
    <source>
        <strain evidence="2 3">WSH3</strain>
    </source>
</reference>